<evidence type="ECO:0000256" key="5">
    <source>
        <dbReference type="SAM" id="MobiDB-lite"/>
    </source>
</evidence>
<proteinExistence type="predicted"/>
<dbReference type="Proteomes" id="UP000777482">
    <property type="component" value="Unassembled WGS sequence"/>
</dbReference>
<evidence type="ECO:0000313" key="8">
    <source>
        <dbReference type="Proteomes" id="UP000777482"/>
    </source>
</evidence>
<feature type="compositionally biased region" description="Low complexity" evidence="5">
    <location>
        <begin position="199"/>
        <end position="221"/>
    </location>
</feature>
<accession>A0A9P6W326</accession>
<evidence type="ECO:0000256" key="3">
    <source>
        <dbReference type="ARBA" id="ARBA00022833"/>
    </source>
</evidence>
<dbReference type="OrthoDB" id="2530306at2759"/>
<feature type="region of interest" description="Disordered" evidence="5">
    <location>
        <begin position="125"/>
        <end position="270"/>
    </location>
</feature>
<comment type="caution">
    <text evidence="7">The sequence shown here is derived from an EMBL/GenBank/DDBJ whole genome shotgun (WGS) entry which is preliminary data.</text>
</comment>
<keyword evidence="3" id="KW-0862">Zinc</keyword>
<feature type="compositionally biased region" description="Basic residues" evidence="5">
    <location>
        <begin position="181"/>
        <end position="190"/>
    </location>
</feature>
<keyword evidence="1" id="KW-0479">Metal-binding</keyword>
<evidence type="ECO:0000256" key="2">
    <source>
        <dbReference type="ARBA" id="ARBA00022771"/>
    </source>
</evidence>
<dbReference type="EMBL" id="PUHQ01000027">
    <property type="protein sequence ID" value="KAG0662386.1"/>
    <property type="molecule type" value="Genomic_DNA"/>
</dbReference>
<evidence type="ECO:0000313" key="7">
    <source>
        <dbReference type="EMBL" id="KAG0662386.1"/>
    </source>
</evidence>
<reference evidence="7 8" key="1">
    <citation type="submission" date="2020-11" db="EMBL/GenBank/DDBJ databases">
        <title>Kefir isolates.</title>
        <authorList>
            <person name="Marcisauskas S."/>
            <person name="Kim Y."/>
            <person name="Blasche S."/>
        </authorList>
    </citation>
    <scope>NUCLEOTIDE SEQUENCE [LARGE SCALE GENOMIC DNA]</scope>
    <source>
        <strain evidence="7 8">KR</strain>
    </source>
</reference>
<dbReference type="PROSITE" id="PS51999">
    <property type="entry name" value="ZF_GRF"/>
    <property type="match status" value="1"/>
</dbReference>
<protein>
    <recommendedName>
        <fullName evidence="6">GRF-type domain-containing protein</fullName>
    </recommendedName>
</protein>
<dbReference type="GO" id="GO:0008270">
    <property type="term" value="F:zinc ion binding"/>
    <property type="evidence" value="ECO:0007669"/>
    <property type="project" value="UniProtKB-KW"/>
</dbReference>
<dbReference type="InterPro" id="IPR010666">
    <property type="entry name" value="Znf_GRF"/>
</dbReference>
<dbReference type="AlphaFoldDB" id="A0A9P6W326"/>
<sequence length="270" mass="30303">MPRRTLTGKVPKQRSNPYVEHNCFPLDGSIRCFCDQFPRLKARLRTCQTNRNGNRGRKFWSCANPDEYCDFFIWQDELEDKGYNGPALLYGYGGDNDDDGYGLGDRYLEEEAGLYFDECYEGGGAAQLRTPPGSNQNSPQKKKKSGGDGNKKVNSASKKRKLQDQDDDDDVQVVGSSSSQQKKKKKKPIRLHNSTAARSPSSSSSSESPSPSPRPSSSSSSAHKLQTELARLRAELEREKADKNKFKNELDELRDENSQMLEQLFPGPFS</sequence>
<feature type="compositionally biased region" description="Basic and acidic residues" evidence="5">
    <location>
        <begin position="230"/>
        <end position="257"/>
    </location>
</feature>
<gene>
    <name evidence="7" type="ORF">C6P46_003332</name>
</gene>
<evidence type="ECO:0000256" key="1">
    <source>
        <dbReference type="ARBA" id="ARBA00022723"/>
    </source>
</evidence>
<evidence type="ECO:0000259" key="6">
    <source>
        <dbReference type="PROSITE" id="PS51999"/>
    </source>
</evidence>
<feature type="domain" description="GRF-type" evidence="6">
    <location>
        <begin position="32"/>
        <end position="78"/>
    </location>
</feature>
<name>A0A9P6W326_RHOMI</name>
<evidence type="ECO:0000256" key="4">
    <source>
        <dbReference type="PROSITE-ProRule" id="PRU01343"/>
    </source>
</evidence>
<keyword evidence="8" id="KW-1185">Reference proteome</keyword>
<keyword evidence="2 4" id="KW-0863">Zinc-finger</keyword>
<organism evidence="7 8">
    <name type="scientific">Rhodotorula mucilaginosa</name>
    <name type="common">Yeast</name>
    <name type="synonym">Rhodotorula rubra</name>
    <dbReference type="NCBI Taxonomy" id="5537"/>
    <lineage>
        <taxon>Eukaryota</taxon>
        <taxon>Fungi</taxon>
        <taxon>Dikarya</taxon>
        <taxon>Basidiomycota</taxon>
        <taxon>Pucciniomycotina</taxon>
        <taxon>Microbotryomycetes</taxon>
        <taxon>Sporidiobolales</taxon>
        <taxon>Sporidiobolaceae</taxon>
        <taxon>Rhodotorula</taxon>
    </lineage>
</organism>